<keyword evidence="3" id="KW-1185">Reference proteome</keyword>
<accession>A0A2P5BKC5</accession>
<dbReference type="Proteomes" id="UP000237105">
    <property type="component" value="Unassembled WGS sequence"/>
</dbReference>
<evidence type="ECO:0000313" key="3">
    <source>
        <dbReference type="Proteomes" id="UP000237105"/>
    </source>
</evidence>
<dbReference type="GO" id="GO:0003676">
    <property type="term" value="F:nucleic acid binding"/>
    <property type="evidence" value="ECO:0007669"/>
    <property type="project" value="InterPro"/>
</dbReference>
<dbReference type="OrthoDB" id="1747175at2759"/>
<evidence type="ECO:0000259" key="1">
    <source>
        <dbReference type="Pfam" id="PF13456"/>
    </source>
</evidence>
<organism evidence="2 3">
    <name type="scientific">Parasponia andersonii</name>
    <name type="common">Sponia andersonii</name>
    <dbReference type="NCBI Taxonomy" id="3476"/>
    <lineage>
        <taxon>Eukaryota</taxon>
        <taxon>Viridiplantae</taxon>
        <taxon>Streptophyta</taxon>
        <taxon>Embryophyta</taxon>
        <taxon>Tracheophyta</taxon>
        <taxon>Spermatophyta</taxon>
        <taxon>Magnoliopsida</taxon>
        <taxon>eudicotyledons</taxon>
        <taxon>Gunneridae</taxon>
        <taxon>Pentapetalae</taxon>
        <taxon>rosids</taxon>
        <taxon>fabids</taxon>
        <taxon>Rosales</taxon>
        <taxon>Cannabaceae</taxon>
        <taxon>Parasponia</taxon>
    </lineage>
</organism>
<dbReference type="AlphaFoldDB" id="A0A2P5BKC5"/>
<feature type="domain" description="RNase H type-1" evidence="1">
    <location>
        <begin position="33"/>
        <end position="85"/>
    </location>
</feature>
<evidence type="ECO:0000313" key="2">
    <source>
        <dbReference type="EMBL" id="PON49247.1"/>
    </source>
</evidence>
<dbReference type="GO" id="GO:0004523">
    <property type="term" value="F:RNA-DNA hybrid ribonuclease activity"/>
    <property type="evidence" value="ECO:0007669"/>
    <property type="project" value="InterPro"/>
</dbReference>
<dbReference type="Pfam" id="PF13456">
    <property type="entry name" value="RVT_3"/>
    <property type="match status" value="1"/>
</dbReference>
<reference evidence="3" key="1">
    <citation type="submission" date="2016-06" db="EMBL/GenBank/DDBJ databases">
        <title>Parallel loss of symbiosis genes in relatives of nitrogen-fixing non-legume Parasponia.</title>
        <authorList>
            <person name="Van Velzen R."/>
            <person name="Holmer R."/>
            <person name="Bu F."/>
            <person name="Rutten L."/>
            <person name="Van Zeijl A."/>
            <person name="Liu W."/>
            <person name="Santuari L."/>
            <person name="Cao Q."/>
            <person name="Sharma T."/>
            <person name="Shen D."/>
            <person name="Roswanjaya Y."/>
            <person name="Wardhani T."/>
            <person name="Kalhor M.S."/>
            <person name="Jansen J."/>
            <person name="Van den Hoogen J."/>
            <person name="Gungor B."/>
            <person name="Hartog M."/>
            <person name="Hontelez J."/>
            <person name="Verver J."/>
            <person name="Yang W.-C."/>
            <person name="Schijlen E."/>
            <person name="Repin R."/>
            <person name="Schilthuizen M."/>
            <person name="Schranz E."/>
            <person name="Heidstra R."/>
            <person name="Miyata K."/>
            <person name="Fedorova E."/>
            <person name="Kohlen W."/>
            <person name="Bisseling T."/>
            <person name="Smit S."/>
            <person name="Geurts R."/>
        </authorList>
    </citation>
    <scope>NUCLEOTIDE SEQUENCE [LARGE SCALE GENOMIC DNA]</scope>
    <source>
        <strain evidence="3">cv. WU1-14</strain>
    </source>
</reference>
<protein>
    <recommendedName>
        <fullName evidence="1">RNase H type-1 domain-containing protein</fullName>
    </recommendedName>
</protein>
<gene>
    <name evidence="2" type="ORF">PanWU01x14_231220</name>
</gene>
<sequence>MVIWIPWNKRNNVVHDTRCRRSDEVREGKFKLNIDAAVDQRLGSVGVDAVIRDCNGHVIDVLTRLIPIFITPFDAELIAIQEALN</sequence>
<dbReference type="InterPro" id="IPR002156">
    <property type="entry name" value="RNaseH_domain"/>
</dbReference>
<proteinExistence type="predicted"/>
<dbReference type="EMBL" id="JXTB01000264">
    <property type="protein sequence ID" value="PON49247.1"/>
    <property type="molecule type" value="Genomic_DNA"/>
</dbReference>
<name>A0A2P5BKC5_PARAD</name>
<comment type="caution">
    <text evidence="2">The sequence shown here is derived from an EMBL/GenBank/DDBJ whole genome shotgun (WGS) entry which is preliminary data.</text>
</comment>